<dbReference type="Gene3D" id="2.170.270.10">
    <property type="entry name" value="SET domain"/>
    <property type="match status" value="1"/>
</dbReference>
<organism evidence="3 4">
    <name type="scientific">Marasmiellus scandens</name>
    <dbReference type="NCBI Taxonomy" id="2682957"/>
    <lineage>
        <taxon>Eukaryota</taxon>
        <taxon>Fungi</taxon>
        <taxon>Dikarya</taxon>
        <taxon>Basidiomycota</taxon>
        <taxon>Agaricomycotina</taxon>
        <taxon>Agaricomycetes</taxon>
        <taxon>Agaricomycetidae</taxon>
        <taxon>Agaricales</taxon>
        <taxon>Marasmiineae</taxon>
        <taxon>Omphalotaceae</taxon>
        <taxon>Marasmiellus</taxon>
    </lineage>
</organism>
<evidence type="ECO:0000256" key="1">
    <source>
        <dbReference type="SAM" id="MobiDB-lite"/>
    </source>
</evidence>
<feature type="domain" description="SET" evidence="2">
    <location>
        <begin position="184"/>
        <end position="330"/>
    </location>
</feature>
<dbReference type="Pfam" id="PF00856">
    <property type="entry name" value="SET"/>
    <property type="match status" value="1"/>
</dbReference>
<evidence type="ECO:0000259" key="2">
    <source>
        <dbReference type="PROSITE" id="PS50280"/>
    </source>
</evidence>
<dbReference type="PANTHER" id="PTHR47332:SF4">
    <property type="entry name" value="SET DOMAIN-CONTAINING PROTEIN 5"/>
    <property type="match status" value="1"/>
</dbReference>
<evidence type="ECO:0000313" key="4">
    <source>
        <dbReference type="Proteomes" id="UP001498398"/>
    </source>
</evidence>
<evidence type="ECO:0000313" key="3">
    <source>
        <dbReference type="EMBL" id="KAK7439523.1"/>
    </source>
</evidence>
<dbReference type="Proteomes" id="UP001498398">
    <property type="component" value="Unassembled WGS sequence"/>
</dbReference>
<dbReference type="SUPFAM" id="SSF82199">
    <property type="entry name" value="SET domain"/>
    <property type="match status" value="1"/>
</dbReference>
<dbReference type="PANTHER" id="PTHR47332">
    <property type="entry name" value="SET DOMAIN-CONTAINING PROTEIN 5"/>
    <property type="match status" value="1"/>
</dbReference>
<keyword evidence="4" id="KW-1185">Reference proteome</keyword>
<proteinExistence type="predicted"/>
<feature type="region of interest" description="Disordered" evidence="1">
    <location>
        <begin position="36"/>
        <end position="93"/>
    </location>
</feature>
<dbReference type="PROSITE" id="PS50280">
    <property type="entry name" value="SET"/>
    <property type="match status" value="1"/>
</dbReference>
<dbReference type="InterPro" id="IPR001214">
    <property type="entry name" value="SET_dom"/>
</dbReference>
<dbReference type="EMBL" id="JBANRG010000072">
    <property type="protein sequence ID" value="KAK7439523.1"/>
    <property type="molecule type" value="Genomic_DNA"/>
</dbReference>
<sequence>MVIIQQHQSGAGIHCTQPEALPDRAINLFGAADSRRREKEGVLGRSSRSQVEALEDRRLPSHHLKRGLSRSDGSAPLSKPNSLPSKRPRTREHERIQDAQIVHFSSPRLPVVHFLPRQDDEVKTIRFQGSEQECLFLARGFPDSFKPEGAQLSYTAPTGENIAILPVGGPDSGIVSPYTYSLDKPLTITVSSGVLKGLGMFAKHSIRQGSVILVERPVMIVEEVEDAELVFKQLNKNVKRYLDCLTDSTISGKQNKTAKGILATNAFNIELAPNLLSEKKICKAIFLQSSQCNHSCGPSAIATFNASSWTLTLHANRDLRPGDEITVSYLPVSLPSAASIPLISSPPTSPPATLGHFRPTSPSGVSSVSASTSASSSTISNLLSSSSLYDSSDIPAIYLARHSRRAILYNSYNFECRCEHCDIPWSEADGVHKSDRIRKELGLYNVIFSKPSSTKLRKRLAIPTFEEWCGDSRFPVDSLIKIHMRLLEMREKEGLELIGLANPIVSGAQGGNLKEEGWLKHADILGMCYGALGDKVEFRRWVGRARDLRWAMSNKDHGASGTLEQTEHVKVLDAWLDEPKSFPLWGWRAQKKGQRF</sequence>
<gene>
    <name evidence="3" type="ORF">VKT23_017452</name>
</gene>
<dbReference type="InterPro" id="IPR046341">
    <property type="entry name" value="SET_dom_sf"/>
</dbReference>
<dbReference type="CDD" id="cd20071">
    <property type="entry name" value="SET_SMYD"/>
    <property type="match status" value="1"/>
</dbReference>
<protein>
    <recommendedName>
        <fullName evidence="2">SET domain-containing protein</fullName>
    </recommendedName>
</protein>
<comment type="caution">
    <text evidence="3">The sequence shown here is derived from an EMBL/GenBank/DDBJ whole genome shotgun (WGS) entry which is preliminary data.</text>
</comment>
<dbReference type="SMART" id="SM00317">
    <property type="entry name" value="SET"/>
    <property type="match status" value="1"/>
</dbReference>
<name>A0ABR1ITE6_9AGAR</name>
<reference evidence="3 4" key="1">
    <citation type="submission" date="2024-01" db="EMBL/GenBank/DDBJ databases">
        <title>A draft genome for the cacao thread blight pathogen Marasmiellus scandens.</title>
        <authorList>
            <person name="Baruah I.K."/>
            <person name="Leung J."/>
            <person name="Bukari Y."/>
            <person name="Amoako-Attah I."/>
            <person name="Meinhardt L.W."/>
            <person name="Bailey B.A."/>
            <person name="Cohen S.P."/>
        </authorList>
    </citation>
    <scope>NUCLEOTIDE SEQUENCE [LARGE SCALE GENOMIC DNA]</scope>
    <source>
        <strain evidence="3 4">GH-19</strain>
    </source>
</reference>
<dbReference type="InterPro" id="IPR053185">
    <property type="entry name" value="SET_domain_protein"/>
</dbReference>
<accession>A0ABR1ITE6</accession>